<evidence type="ECO:0000256" key="1">
    <source>
        <dbReference type="ARBA" id="ARBA00022729"/>
    </source>
</evidence>
<dbReference type="SUPFAM" id="SSF50685">
    <property type="entry name" value="Barwin-like endoglucanases"/>
    <property type="match status" value="1"/>
</dbReference>
<evidence type="ECO:0000313" key="4">
    <source>
        <dbReference type="EMBL" id="MBB6732517.1"/>
    </source>
</evidence>
<dbReference type="GO" id="GO:0009254">
    <property type="term" value="P:peptidoglycan turnover"/>
    <property type="evidence" value="ECO:0007669"/>
    <property type="project" value="InterPro"/>
</dbReference>
<dbReference type="InterPro" id="IPR018392">
    <property type="entry name" value="LysM"/>
</dbReference>
<protein>
    <submittedName>
        <fullName evidence="4">LysM peptidoglycan-binding domain-containing protein</fullName>
    </submittedName>
</protein>
<dbReference type="InterPro" id="IPR036908">
    <property type="entry name" value="RlpA-like_sf"/>
</dbReference>
<dbReference type="CDD" id="cd00118">
    <property type="entry name" value="LysM"/>
    <property type="match status" value="1"/>
</dbReference>
<dbReference type="PANTHER" id="PTHR39160:SF4">
    <property type="entry name" value="RESUSCITATION-PROMOTING FACTOR RPFB"/>
    <property type="match status" value="1"/>
</dbReference>
<sequence length="226" mass="23303">MANDARKSKLALRAMSLALGGALLLPAVSAFAATSYTATNNDTFWTLSKKFGVPMQKLMDANPKVNPRNIYAGLKLTIPAKATAAAAKPAAAAKVQTLKAEVASAPAAKTVTTSAGQALTFSKVIDMKASAYSSAADENGGWGAVDYFGNPLKLGTIAVDPKVIPLGSKVFIAGYSFDGLPEGGMVAKATDKGSAIVGNRIDIFIPGTPAKVSTFGFQNVKLYVLN</sequence>
<dbReference type="CDD" id="cd14667">
    <property type="entry name" value="3D_containing_proteins"/>
    <property type="match status" value="1"/>
</dbReference>
<dbReference type="Gene3D" id="3.10.350.10">
    <property type="entry name" value="LysM domain"/>
    <property type="match status" value="1"/>
</dbReference>
<dbReference type="SMART" id="SM00257">
    <property type="entry name" value="LysM"/>
    <property type="match status" value="1"/>
</dbReference>
<dbReference type="AlphaFoldDB" id="A0A7X0VWL4"/>
<proteinExistence type="predicted"/>
<feature type="domain" description="LysM" evidence="3">
    <location>
        <begin position="34"/>
        <end position="78"/>
    </location>
</feature>
<feature type="signal peptide" evidence="2">
    <location>
        <begin position="1"/>
        <end position="32"/>
    </location>
</feature>
<dbReference type="Proteomes" id="UP000564644">
    <property type="component" value="Unassembled WGS sequence"/>
</dbReference>
<gene>
    <name evidence="4" type="ORF">H7C18_16470</name>
</gene>
<dbReference type="EMBL" id="JACJVO010000020">
    <property type="protein sequence ID" value="MBB6732517.1"/>
    <property type="molecule type" value="Genomic_DNA"/>
</dbReference>
<dbReference type="SUPFAM" id="SSF54106">
    <property type="entry name" value="LysM domain"/>
    <property type="match status" value="1"/>
</dbReference>
<dbReference type="InterPro" id="IPR036779">
    <property type="entry name" value="LysM_dom_sf"/>
</dbReference>
<dbReference type="RefSeq" id="WP_185130177.1">
    <property type="nucleotide sequence ID" value="NZ_JACJVO010000020.1"/>
</dbReference>
<reference evidence="4 5" key="1">
    <citation type="submission" date="2020-08" db="EMBL/GenBank/DDBJ databases">
        <title>Cohnella phylogeny.</title>
        <authorList>
            <person name="Dunlap C."/>
        </authorList>
    </citation>
    <scope>NUCLEOTIDE SEQUENCE [LARGE SCALE GENOMIC DNA]</scope>
    <source>
        <strain evidence="4 5">CBP 2801</strain>
    </source>
</reference>
<dbReference type="PROSITE" id="PS51782">
    <property type="entry name" value="LYSM"/>
    <property type="match status" value="1"/>
</dbReference>
<dbReference type="GO" id="GO:0004553">
    <property type="term" value="F:hydrolase activity, hydrolyzing O-glycosyl compounds"/>
    <property type="evidence" value="ECO:0007669"/>
    <property type="project" value="InterPro"/>
</dbReference>
<organism evidence="4 5">
    <name type="scientific">Cohnella zeiphila</name>
    <dbReference type="NCBI Taxonomy" id="2761120"/>
    <lineage>
        <taxon>Bacteria</taxon>
        <taxon>Bacillati</taxon>
        <taxon>Bacillota</taxon>
        <taxon>Bacilli</taxon>
        <taxon>Bacillales</taxon>
        <taxon>Paenibacillaceae</taxon>
        <taxon>Cohnella</taxon>
    </lineage>
</organism>
<keyword evidence="1 2" id="KW-0732">Signal</keyword>
<evidence type="ECO:0000256" key="2">
    <source>
        <dbReference type="SAM" id="SignalP"/>
    </source>
</evidence>
<dbReference type="InterPro" id="IPR010611">
    <property type="entry name" value="3D_dom"/>
</dbReference>
<dbReference type="Pfam" id="PF01476">
    <property type="entry name" value="LysM"/>
    <property type="match status" value="1"/>
</dbReference>
<dbReference type="Pfam" id="PF06725">
    <property type="entry name" value="3D"/>
    <property type="match status" value="1"/>
</dbReference>
<evidence type="ECO:0000313" key="5">
    <source>
        <dbReference type="Proteomes" id="UP000564644"/>
    </source>
</evidence>
<dbReference type="GO" id="GO:0019867">
    <property type="term" value="C:outer membrane"/>
    <property type="evidence" value="ECO:0007669"/>
    <property type="project" value="InterPro"/>
</dbReference>
<feature type="chain" id="PRO_5030626270" evidence="2">
    <location>
        <begin position="33"/>
        <end position="226"/>
    </location>
</feature>
<evidence type="ECO:0000259" key="3">
    <source>
        <dbReference type="PROSITE" id="PS51782"/>
    </source>
</evidence>
<dbReference type="InterPro" id="IPR059180">
    <property type="entry name" value="3D_YorM"/>
</dbReference>
<name>A0A7X0VWL4_9BACL</name>
<dbReference type="InterPro" id="IPR051933">
    <property type="entry name" value="Resuscitation_pf_RpfB"/>
</dbReference>
<dbReference type="Gene3D" id="2.40.40.10">
    <property type="entry name" value="RlpA-like domain"/>
    <property type="match status" value="1"/>
</dbReference>
<accession>A0A7X0VWL4</accession>
<dbReference type="PANTHER" id="PTHR39160">
    <property type="entry name" value="CELL WALL-BINDING PROTEIN YOCH"/>
    <property type="match status" value="1"/>
</dbReference>
<keyword evidence="5" id="KW-1185">Reference proteome</keyword>
<comment type="caution">
    <text evidence="4">The sequence shown here is derived from an EMBL/GenBank/DDBJ whole genome shotgun (WGS) entry which is preliminary data.</text>
</comment>